<dbReference type="Proteomes" id="UP001162060">
    <property type="component" value="Unassembled WGS sequence"/>
</dbReference>
<accession>A0AAV1SZU5</accession>
<protein>
    <submittedName>
        <fullName evidence="1">Uncharacterized protein</fullName>
    </submittedName>
</protein>
<gene>
    <name evidence="1" type="ORF">PM001_LOCUS939</name>
</gene>
<name>A0AAV1SZU5_9STRA</name>
<dbReference type="EMBL" id="CAKLBY020000004">
    <property type="protein sequence ID" value="CAK7895003.1"/>
    <property type="molecule type" value="Genomic_DNA"/>
</dbReference>
<evidence type="ECO:0000313" key="2">
    <source>
        <dbReference type="Proteomes" id="UP001162060"/>
    </source>
</evidence>
<comment type="caution">
    <text evidence="1">The sequence shown here is derived from an EMBL/GenBank/DDBJ whole genome shotgun (WGS) entry which is preliminary data.</text>
</comment>
<organism evidence="1 2">
    <name type="scientific">Peronospora matthiolae</name>
    <dbReference type="NCBI Taxonomy" id="2874970"/>
    <lineage>
        <taxon>Eukaryota</taxon>
        <taxon>Sar</taxon>
        <taxon>Stramenopiles</taxon>
        <taxon>Oomycota</taxon>
        <taxon>Peronosporomycetes</taxon>
        <taxon>Peronosporales</taxon>
        <taxon>Peronosporaceae</taxon>
        <taxon>Peronospora</taxon>
    </lineage>
</organism>
<evidence type="ECO:0000313" key="1">
    <source>
        <dbReference type="EMBL" id="CAK7895003.1"/>
    </source>
</evidence>
<reference evidence="1" key="1">
    <citation type="submission" date="2024-01" db="EMBL/GenBank/DDBJ databases">
        <authorList>
            <person name="Webb A."/>
        </authorList>
    </citation>
    <scope>NUCLEOTIDE SEQUENCE</scope>
    <source>
        <strain evidence="1">Pm1</strain>
    </source>
</reference>
<dbReference type="AlphaFoldDB" id="A0AAV1SZU5"/>
<proteinExistence type="predicted"/>
<sequence length="80" mass="8457">MDMDTRWNGTSVSNKCSSTCGSGSCLLALVELDATLKLWHVRIGSSGDAMAATRAQTVRPLQGSLAMGKLWVSEDRPTAG</sequence>